<evidence type="ECO:0000313" key="2">
    <source>
        <dbReference type="Proteomes" id="UP000673394"/>
    </source>
</evidence>
<evidence type="ECO:0000313" key="1">
    <source>
        <dbReference type="EMBL" id="MBP3962643.1"/>
    </source>
</evidence>
<reference evidence="1 2" key="1">
    <citation type="submission" date="2021-04" db="EMBL/GenBank/DDBJ databases">
        <title>Paenibacillus sp. DLE-14 whole genome sequence.</title>
        <authorList>
            <person name="Ham Y.J."/>
        </authorList>
    </citation>
    <scope>NUCLEOTIDE SEQUENCE [LARGE SCALE GENOMIC DNA]</scope>
    <source>
        <strain evidence="1 2">DLE-14</strain>
    </source>
</reference>
<proteinExistence type="predicted"/>
<dbReference type="EMBL" id="JAGKSP010000002">
    <property type="protein sequence ID" value="MBP3962643.1"/>
    <property type="molecule type" value="Genomic_DNA"/>
</dbReference>
<dbReference type="Proteomes" id="UP000673394">
    <property type="component" value="Unassembled WGS sequence"/>
</dbReference>
<protein>
    <submittedName>
        <fullName evidence="1">Uncharacterized protein</fullName>
    </submittedName>
</protein>
<dbReference type="RefSeq" id="WP_210656992.1">
    <property type="nucleotide sequence ID" value="NZ_JAGKSP010000002.1"/>
</dbReference>
<name>A0ABS5C9M9_9BACL</name>
<keyword evidence="2" id="KW-1185">Reference proteome</keyword>
<organism evidence="1 2">
    <name type="scientific">Paenibacillus lignilyticus</name>
    <dbReference type="NCBI Taxonomy" id="1172615"/>
    <lineage>
        <taxon>Bacteria</taxon>
        <taxon>Bacillati</taxon>
        <taxon>Bacillota</taxon>
        <taxon>Bacilli</taxon>
        <taxon>Bacillales</taxon>
        <taxon>Paenibacillaceae</taxon>
        <taxon>Paenibacillus</taxon>
    </lineage>
</organism>
<sequence>MALRTGVCPAIKKTRRPRHRRSIEKRSAASIAWNKRVREDAFLVPYKLGAPVNSMRRASSISRTFRHLFSEKGQRWAEVDMSGFKEADESRL</sequence>
<comment type="caution">
    <text evidence="1">The sequence shown here is derived from an EMBL/GenBank/DDBJ whole genome shotgun (WGS) entry which is preliminary data.</text>
</comment>
<gene>
    <name evidence="1" type="ORF">I8J30_07995</name>
</gene>
<accession>A0ABS5C9M9</accession>